<feature type="compositionally biased region" description="Polar residues" evidence="1">
    <location>
        <begin position="220"/>
        <end position="229"/>
    </location>
</feature>
<dbReference type="InterPro" id="IPR003646">
    <property type="entry name" value="SH3-like_bac-type"/>
</dbReference>
<dbReference type="Gene3D" id="2.30.30.40">
    <property type="entry name" value="SH3 Domains"/>
    <property type="match status" value="1"/>
</dbReference>
<evidence type="ECO:0000313" key="5">
    <source>
        <dbReference type="Proteomes" id="UP001157114"/>
    </source>
</evidence>
<dbReference type="Proteomes" id="UP001157114">
    <property type="component" value="Unassembled WGS sequence"/>
</dbReference>
<feature type="compositionally biased region" description="Basic and acidic residues" evidence="1">
    <location>
        <begin position="210"/>
        <end position="219"/>
    </location>
</feature>
<sequence>MRTKLNSKVLVYVLCIALFMTLSTRFLPSNKVSAEVTPDFSLAHLTISEGNIVVSDTLEMFTPQLPDASQIKQTERQEATLPEPEPIPLPEIHSAIAQPSVEEPTIPTYEVTSYYLNVREKPDADSNIIQVLKQGDTVKVDHATDNGWIALQDQGFVHGNYVKEVEGKKEKAVTIASAAKSAATEMLAAVNPAEVEEPLNDTLKILPHKEIVEPSEPEKPTSSVESDSGLTEEHIAKLFEKTALANHGLEEAVLDIEEEYGINAYFTIAVMKLESGNGKSTLAKKKNNLFGLNAIDSDKYNRAFTFESKGDSVRKFGQLLAQNYVNKGYTTIDKVARKYCPTNPNWASLVMNIMKRDYKKL</sequence>
<dbReference type="SMART" id="SM00287">
    <property type="entry name" value="SH3b"/>
    <property type="match status" value="1"/>
</dbReference>
<feature type="region of interest" description="Disordered" evidence="1">
    <location>
        <begin position="210"/>
        <end position="229"/>
    </location>
</feature>
<accession>A0ABQ6GAI5</accession>
<dbReference type="RefSeq" id="WP_284238717.1">
    <property type="nucleotide sequence ID" value="NZ_BSSQ01000010.1"/>
</dbReference>
<evidence type="ECO:0000256" key="1">
    <source>
        <dbReference type="SAM" id="MobiDB-lite"/>
    </source>
</evidence>
<organism evidence="4 5">
    <name type="scientific">Paenibacillus glycanilyticus</name>
    <dbReference type="NCBI Taxonomy" id="126569"/>
    <lineage>
        <taxon>Bacteria</taxon>
        <taxon>Bacillati</taxon>
        <taxon>Bacillota</taxon>
        <taxon>Bacilli</taxon>
        <taxon>Bacillales</taxon>
        <taxon>Paenibacillaceae</taxon>
        <taxon>Paenibacillus</taxon>
    </lineage>
</organism>
<feature type="domain" description="SH3b" evidence="3">
    <location>
        <begin position="106"/>
        <end position="166"/>
    </location>
</feature>
<name>A0ABQ6GAI5_9BACL</name>
<evidence type="ECO:0008006" key="6">
    <source>
        <dbReference type="Google" id="ProtNLM"/>
    </source>
</evidence>
<dbReference type="InterPro" id="IPR002901">
    <property type="entry name" value="MGlyc_endo_b_GlcNAc-like_dom"/>
</dbReference>
<keyword evidence="5" id="KW-1185">Reference proteome</keyword>
<feature type="domain" description="Mannosyl-glycoprotein endo-beta-N-acetylglucosamidase-like" evidence="2">
    <location>
        <begin position="241"/>
        <end position="360"/>
    </location>
</feature>
<protein>
    <recommendedName>
        <fullName evidence="6">SH3 domain-containing protein</fullName>
    </recommendedName>
</protein>
<dbReference type="Gene3D" id="1.10.530.10">
    <property type="match status" value="1"/>
</dbReference>
<gene>
    <name evidence="4" type="ORF">MU1_23040</name>
</gene>
<dbReference type="Pfam" id="PF08239">
    <property type="entry name" value="SH3_3"/>
    <property type="match status" value="1"/>
</dbReference>
<evidence type="ECO:0000259" key="3">
    <source>
        <dbReference type="SMART" id="SM00287"/>
    </source>
</evidence>
<dbReference type="Pfam" id="PF01832">
    <property type="entry name" value="Glucosaminidase"/>
    <property type="match status" value="1"/>
</dbReference>
<evidence type="ECO:0000313" key="4">
    <source>
        <dbReference type="EMBL" id="GLX67959.1"/>
    </source>
</evidence>
<comment type="caution">
    <text evidence="4">The sequence shown here is derived from an EMBL/GenBank/DDBJ whole genome shotgun (WGS) entry which is preliminary data.</text>
</comment>
<proteinExistence type="predicted"/>
<dbReference type="EMBL" id="BSSQ01000010">
    <property type="protein sequence ID" value="GLX67959.1"/>
    <property type="molecule type" value="Genomic_DNA"/>
</dbReference>
<evidence type="ECO:0000259" key="2">
    <source>
        <dbReference type="SMART" id="SM00047"/>
    </source>
</evidence>
<reference evidence="4 5" key="1">
    <citation type="submission" date="2023-03" db="EMBL/GenBank/DDBJ databases">
        <title>Draft genome sequence of the bacteria which degrade cell wall of Tricholomamatutake.</title>
        <authorList>
            <person name="Konishi Y."/>
            <person name="Fukuta Y."/>
            <person name="Shirasaka N."/>
        </authorList>
    </citation>
    <scope>NUCLEOTIDE SEQUENCE [LARGE SCALE GENOMIC DNA]</scope>
    <source>
        <strain evidence="5">mu1</strain>
    </source>
</reference>
<dbReference type="SMART" id="SM00047">
    <property type="entry name" value="LYZ2"/>
    <property type="match status" value="1"/>
</dbReference>